<keyword evidence="2" id="KW-1185">Reference proteome</keyword>
<reference evidence="1" key="1">
    <citation type="submission" date="2023-10" db="EMBL/GenBank/DDBJ databases">
        <authorList>
            <person name="Rodriguez Cubillos JULIANA M."/>
            <person name="De Vega J."/>
        </authorList>
    </citation>
    <scope>NUCLEOTIDE SEQUENCE</scope>
</reference>
<comment type="caution">
    <text evidence="1">The sequence shown here is derived from an EMBL/GenBank/DDBJ whole genome shotgun (WGS) entry which is preliminary data.</text>
</comment>
<organism evidence="1 2">
    <name type="scientific">Trifolium pratense</name>
    <name type="common">Red clover</name>
    <dbReference type="NCBI Taxonomy" id="57577"/>
    <lineage>
        <taxon>Eukaryota</taxon>
        <taxon>Viridiplantae</taxon>
        <taxon>Streptophyta</taxon>
        <taxon>Embryophyta</taxon>
        <taxon>Tracheophyta</taxon>
        <taxon>Spermatophyta</taxon>
        <taxon>Magnoliopsida</taxon>
        <taxon>eudicotyledons</taxon>
        <taxon>Gunneridae</taxon>
        <taxon>Pentapetalae</taxon>
        <taxon>rosids</taxon>
        <taxon>fabids</taxon>
        <taxon>Fabales</taxon>
        <taxon>Fabaceae</taxon>
        <taxon>Papilionoideae</taxon>
        <taxon>50 kb inversion clade</taxon>
        <taxon>NPAAA clade</taxon>
        <taxon>Hologalegina</taxon>
        <taxon>IRL clade</taxon>
        <taxon>Trifolieae</taxon>
        <taxon>Trifolium</taxon>
    </lineage>
</organism>
<dbReference type="Proteomes" id="UP001177021">
    <property type="component" value="Unassembled WGS sequence"/>
</dbReference>
<accession>A0ACB0JHL3</accession>
<gene>
    <name evidence="1" type="ORF">MILVUS5_LOCUS12946</name>
</gene>
<evidence type="ECO:0000313" key="1">
    <source>
        <dbReference type="EMBL" id="CAJ2643781.1"/>
    </source>
</evidence>
<name>A0ACB0JHL3_TRIPR</name>
<proteinExistence type="predicted"/>
<dbReference type="EMBL" id="CASHSV030000034">
    <property type="protein sequence ID" value="CAJ2643781.1"/>
    <property type="molecule type" value="Genomic_DNA"/>
</dbReference>
<protein>
    <submittedName>
        <fullName evidence="1">Uncharacterized protein</fullName>
    </submittedName>
</protein>
<sequence>MERFLFLMMAERLIWIWEIMSVFLMSLLQRIITSPLGKYTSFSYLLPLVLLAFEFRETSPRLTESGDDEDSGWYASSKKKKANNDVRRFLNRILGIVPEIQNRLFELFVNNLDLLVQKARIEGSLDRGIVHLKANVIELQGTPKTIYVDQMCGASTVLFTFIFDRGVSWELANTMLKEKQKAEFGSSGDGFYKSNSEFMGKRHVILAFESSASAMYKIVRPTTGESPRYVFQLLGLLLV</sequence>
<evidence type="ECO:0000313" key="2">
    <source>
        <dbReference type="Proteomes" id="UP001177021"/>
    </source>
</evidence>